<dbReference type="Proteomes" id="UP000315215">
    <property type="component" value="Chromosome"/>
</dbReference>
<protein>
    <submittedName>
        <fullName evidence="3">PspA/IM30 family protein</fullName>
    </submittedName>
</protein>
<dbReference type="AlphaFoldDB" id="A0A516KIV9"/>
<proteinExistence type="inferred from homology"/>
<dbReference type="EMBL" id="CP041666">
    <property type="protein sequence ID" value="QDP41337.1"/>
    <property type="molecule type" value="Genomic_DNA"/>
</dbReference>
<reference evidence="3 4" key="1">
    <citation type="submission" date="2019-07" db="EMBL/GenBank/DDBJ databases">
        <authorList>
            <person name="Li J."/>
        </authorList>
    </citation>
    <scope>NUCLEOTIDE SEQUENCE [LARGE SCALE GENOMIC DNA]</scope>
    <source>
        <strain evidence="3 4">TKL69</strain>
    </source>
</reference>
<dbReference type="Pfam" id="PF04012">
    <property type="entry name" value="PspA_IM30"/>
    <property type="match status" value="1"/>
</dbReference>
<comment type="similarity">
    <text evidence="1">Belongs to the PspA/Vipp/IM30 family.</text>
</comment>
<dbReference type="InterPro" id="IPR007157">
    <property type="entry name" value="PspA_VIPP1"/>
</dbReference>
<dbReference type="RefSeq" id="WP_143895780.1">
    <property type="nucleotide sequence ID" value="NZ_CP041666.1"/>
</dbReference>
<evidence type="ECO:0000313" key="4">
    <source>
        <dbReference type="Proteomes" id="UP000315215"/>
    </source>
</evidence>
<evidence type="ECO:0000256" key="2">
    <source>
        <dbReference type="SAM" id="Coils"/>
    </source>
</evidence>
<feature type="coiled-coil region" evidence="2">
    <location>
        <begin position="82"/>
        <end position="138"/>
    </location>
</feature>
<name>A0A516KIV9_9BACI</name>
<gene>
    <name evidence="3" type="ORF">FN924_14770</name>
</gene>
<accession>A0A516KIV9</accession>
<dbReference type="PANTHER" id="PTHR31088:SF6">
    <property type="entry name" value="PHAGE SHOCK PROTEIN A"/>
    <property type="match status" value="1"/>
</dbReference>
<organism evidence="3 4">
    <name type="scientific">Radiobacillus deserti</name>
    <dbReference type="NCBI Taxonomy" id="2594883"/>
    <lineage>
        <taxon>Bacteria</taxon>
        <taxon>Bacillati</taxon>
        <taxon>Bacillota</taxon>
        <taxon>Bacilli</taxon>
        <taxon>Bacillales</taxon>
        <taxon>Bacillaceae</taxon>
        <taxon>Radiobacillus</taxon>
    </lineage>
</organism>
<sequence>MSNLFTRLKDSIVADFHEMLDQKEEKNPMVQLNEYVRQCEQQAKKIRALVEKQYLVKQEFSKEYNHAKSMLEKRTRQADLAAEAGESELQEHAEQEKQLYQERVDKLSSLRDQSIKELEQLESKYEQMKYKIKELYVKRLELKGRENVAKAHQGMNRVIQSDLASKSISKFSELENYIERLEEKVKSDYRMHTLDARLAELEKNKYTTT</sequence>
<keyword evidence="4" id="KW-1185">Reference proteome</keyword>
<keyword evidence="2" id="KW-0175">Coiled coil</keyword>
<evidence type="ECO:0000256" key="1">
    <source>
        <dbReference type="ARBA" id="ARBA00043985"/>
    </source>
</evidence>
<evidence type="ECO:0000313" key="3">
    <source>
        <dbReference type="EMBL" id="QDP41337.1"/>
    </source>
</evidence>
<dbReference type="KEGG" id="aqt:FN924_14770"/>
<dbReference type="OrthoDB" id="2366053at2"/>
<dbReference type="PANTHER" id="PTHR31088">
    <property type="entry name" value="MEMBRANE-ASSOCIATED PROTEIN VIPP1, CHLOROPLASTIC"/>
    <property type="match status" value="1"/>
</dbReference>